<dbReference type="Proteomes" id="UP000006735">
    <property type="component" value="Chromosome"/>
</dbReference>
<evidence type="ECO:0000259" key="1">
    <source>
        <dbReference type="Pfam" id="PF05506"/>
    </source>
</evidence>
<dbReference type="STRING" id="291331.XOO4902"/>
<dbReference type="AlphaFoldDB" id="Q05HS2"/>
<dbReference type="EMBL" id="AE013598">
    <property type="protein sequence ID" value="ABJ90012.1"/>
    <property type="molecule type" value="Genomic_DNA"/>
</dbReference>
<organism evidence="2 3">
    <name type="scientific">Xanthomonas oryzae pv. oryzae (strain KACC10331 / KXO85)</name>
    <dbReference type="NCBI Taxonomy" id="291331"/>
    <lineage>
        <taxon>Bacteria</taxon>
        <taxon>Pseudomonadati</taxon>
        <taxon>Pseudomonadota</taxon>
        <taxon>Gammaproteobacteria</taxon>
        <taxon>Lysobacterales</taxon>
        <taxon>Lysobacteraceae</taxon>
        <taxon>Xanthomonas</taxon>
    </lineage>
</organism>
<gene>
    <name evidence="2" type="ordered locus">XOO4902</name>
</gene>
<dbReference type="Pfam" id="PF05506">
    <property type="entry name" value="PLipase_C_C"/>
    <property type="match status" value="1"/>
</dbReference>
<reference evidence="2 3" key="1">
    <citation type="journal article" date="2005" name="Nucleic Acids Res.">
        <title>The genome sequence of Xanthomonas oryzae pathovar oryzae KACC10331, the bacterial blight pathogen of rice.</title>
        <authorList>
            <person name="Lee B.M."/>
            <person name="Park Y.J."/>
            <person name="Park D.S."/>
            <person name="Kang H.W."/>
            <person name="Kim J.G."/>
            <person name="Song E.S."/>
            <person name="Park I.C."/>
            <person name="Yoon U.H."/>
            <person name="Hahn J.H."/>
            <person name="Koo B.S."/>
            <person name="Lee G.B."/>
            <person name="Kim H."/>
            <person name="Park H.S."/>
            <person name="Yoon K.O."/>
            <person name="Kim J.H."/>
            <person name="Jung C.H."/>
            <person name="Koh N.H."/>
            <person name="Seo J.S."/>
            <person name="Go S.J."/>
        </authorList>
    </citation>
    <scope>NUCLEOTIDE SEQUENCE [LARGE SCALE GENOMIC DNA]</scope>
    <source>
        <strain evidence="3">KACC10331 / KXO85</strain>
    </source>
</reference>
<dbReference type="HOGENOM" id="CLU_2025827_0_0_6"/>
<dbReference type="GO" id="GO:0016042">
    <property type="term" value="P:lipid catabolic process"/>
    <property type="evidence" value="ECO:0007669"/>
    <property type="project" value="InterPro"/>
</dbReference>
<sequence>MRLHGPNGFLREFAGEVSQASPPSAVPWVDARQDGDALVLEIGNAGQRACTLQLRALDYADPTARTLRLAAGQRETIRFALAASDHWYDLVVEQPGSAFRRRLAGHLETGRPGRSDPAFCRV</sequence>
<dbReference type="InterPro" id="IPR008475">
    <property type="entry name" value="PLipase_C_C"/>
</dbReference>
<name>Q05HS2_XANOR</name>
<accession>Q05HS2</accession>
<protein>
    <submittedName>
        <fullName evidence="2">Non-hemolytic phospholipase C</fullName>
    </submittedName>
</protein>
<evidence type="ECO:0000313" key="3">
    <source>
        <dbReference type="Proteomes" id="UP000006735"/>
    </source>
</evidence>
<feature type="domain" description="Bacterial phospholipase C C-terminal" evidence="1">
    <location>
        <begin position="36"/>
        <end position="106"/>
    </location>
</feature>
<evidence type="ECO:0000313" key="2">
    <source>
        <dbReference type="EMBL" id="ABJ90012.1"/>
    </source>
</evidence>
<proteinExistence type="predicted"/>
<keyword evidence="3" id="KW-1185">Reference proteome</keyword>
<dbReference type="GO" id="GO:0004629">
    <property type="term" value="F:phospholipase C activity"/>
    <property type="evidence" value="ECO:0007669"/>
    <property type="project" value="InterPro"/>
</dbReference>
<dbReference type="KEGG" id="xoo:XOO4902"/>